<dbReference type="KEGG" id="glz:GLAREA_00285"/>
<name>S3CRM9_GLAL2</name>
<dbReference type="STRING" id="1116229.S3CRM9"/>
<accession>S3CRM9</accession>
<evidence type="ECO:0008006" key="3">
    <source>
        <dbReference type="Google" id="ProtNLM"/>
    </source>
</evidence>
<dbReference type="RefSeq" id="XP_008083236.1">
    <property type="nucleotide sequence ID" value="XM_008085045.1"/>
</dbReference>
<proteinExistence type="predicted"/>
<protein>
    <recommendedName>
        <fullName evidence="3">F-box domain-containing protein</fullName>
    </recommendedName>
</protein>
<dbReference type="InterPro" id="IPR032675">
    <property type="entry name" value="LRR_dom_sf"/>
</dbReference>
<evidence type="ECO:0000313" key="2">
    <source>
        <dbReference type="Proteomes" id="UP000016922"/>
    </source>
</evidence>
<dbReference type="OMA" id="LRIYHVF"/>
<dbReference type="Proteomes" id="UP000016922">
    <property type="component" value="Unassembled WGS sequence"/>
</dbReference>
<dbReference type="Gene3D" id="3.80.10.10">
    <property type="entry name" value="Ribonuclease Inhibitor"/>
    <property type="match status" value="1"/>
</dbReference>
<reference evidence="1 2" key="1">
    <citation type="journal article" date="2013" name="BMC Genomics">
        <title>Genomics-driven discovery of the pneumocandin biosynthetic gene cluster in the fungus Glarea lozoyensis.</title>
        <authorList>
            <person name="Chen L."/>
            <person name="Yue Q."/>
            <person name="Zhang X."/>
            <person name="Xiang M."/>
            <person name="Wang C."/>
            <person name="Li S."/>
            <person name="Che Y."/>
            <person name="Ortiz-Lopez F.J."/>
            <person name="Bills G.F."/>
            <person name="Liu X."/>
            <person name="An Z."/>
        </authorList>
    </citation>
    <scope>NUCLEOTIDE SEQUENCE [LARGE SCALE GENOMIC DNA]</scope>
    <source>
        <strain evidence="2">ATCC 20868 / MF5171</strain>
    </source>
</reference>
<evidence type="ECO:0000313" key="1">
    <source>
        <dbReference type="EMBL" id="EPE29127.1"/>
    </source>
</evidence>
<dbReference type="GeneID" id="19459345"/>
<dbReference type="AlphaFoldDB" id="S3CRM9"/>
<dbReference type="OrthoDB" id="5339734at2759"/>
<dbReference type="HOGENOM" id="CLU_058086_0_0_1"/>
<organism evidence="1 2">
    <name type="scientific">Glarea lozoyensis (strain ATCC 20868 / MF5171)</name>
    <dbReference type="NCBI Taxonomy" id="1116229"/>
    <lineage>
        <taxon>Eukaryota</taxon>
        <taxon>Fungi</taxon>
        <taxon>Dikarya</taxon>
        <taxon>Ascomycota</taxon>
        <taxon>Pezizomycotina</taxon>
        <taxon>Leotiomycetes</taxon>
        <taxon>Helotiales</taxon>
        <taxon>Helotiaceae</taxon>
        <taxon>Glarea</taxon>
    </lineage>
</organism>
<sequence length="381" mass="43858">MANLLSLPDELLLTIVNHPASLLQRVNDDDIKTALWPYLTRSVSVRSFKRCNMIYTLMCVCKRFEGLLKNDLYWSPALQRTIGKEENNRPKALLAALNINPSLGRYIVAVSTHCTLLADIVELFGLPRIKTLVLDGLQNINTTGSCKTSWRSTSSVENLRLLDCNINNFVLETILSFPRSLKSLHYEIDFIEDAEDFYFELDLNHTSSLISSHEDSLESLVLTLCPRRTSLEESRLDPWFFTPLNLRFMKSLKMLVINHLFLSRFGPIQIPDENFYRRFPPSIEELRVIYVRERSGDCMTMEQCWLMPLMQKKRAKFPNLRKVTVYITDGIGSLHSDNENLGHDAFELQMSRELLLLAKEVEVLLEIEIGRAGVTRHAMSQ</sequence>
<gene>
    <name evidence="1" type="ORF">GLAREA_00285</name>
</gene>
<keyword evidence="2" id="KW-1185">Reference proteome</keyword>
<dbReference type="EMBL" id="KE145367">
    <property type="protein sequence ID" value="EPE29127.1"/>
    <property type="molecule type" value="Genomic_DNA"/>
</dbReference>